<sequence>MDVTKKQRKNTTRKGTQTAKVARPASSDSDDAMHTDNSDYETLARQSKKKPKKKHADNEEFANVLTSILAQDTRDKTAIMAKDKTRENQIKEEILNYRARKAVVEERRALLSKDRVVPSFESLNYERTLRKVATRGVIKLFNVVKAQQAELSKISSTQTTRTEKVAEMSKSKFLDLLKTKTS</sequence>
<dbReference type="InterPro" id="IPR012459">
    <property type="entry name" value="Rrp15"/>
</dbReference>
<feature type="region of interest" description="Disordered" evidence="2">
    <location>
        <begin position="1"/>
        <end position="58"/>
    </location>
</feature>
<protein>
    <submittedName>
        <fullName evidence="3">Pre-60S ribosomal particles component</fullName>
    </submittedName>
</protein>
<organism evidence="3 4">
    <name type="scientific">Coemansia spiralis</name>
    <dbReference type="NCBI Taxonomy" id="417178"/>
    <lineage>
        <taxon>Eukaryota</taxon>
        <taxon>Fungi</taxon>
        <taxon>Fungi incertae sedis</taxon>
        <taxon>Zoopagomycota</taxon>
        <taxon>Kickxellomycotina</taxon>
        <taxon>Kickxellomycetes</taxon>
        <taxon>Kickxellales</taxon>
        <taxon>Kickxellaceae</taxon>
        <taxon>Coemansia</taxon>
    </lineage>
</organism>
<evidence type="ECO:0000256" key="1">
    <source>
        <dbReference type="ARBA" id="ARBA00007462"/>
    </source>
</evidence>
<dbReference type="OrthoDB" id="20949at2759"/>
<evidence type="ECO:0000313" key="4">
    <source>
        <dbReference type="Proteomes" id="UP001151518"/>
    </source>
</evidence>
<name>A0A9W8KZP9_9FUNG</name>
<dbReference type="GO" id="GO:0000460">
    <property type="term" value="P:maturation of 5.8S rRNA"/>
    <property type="evidence" value="ECO:0007669"/>
    <property type="project" value="TreeGrafter"/>
</dbReference>
<feature type="compositionally biased region" description="Basic residues" evidence="2">
    <location>
        <begin position="46"/>
        <end position="55"/>
    </location>
</feature>
<gene>
    <name evidence="3" type="primary">RRP15</name>
    <name evidence="3" type="ORF">GGI25_000007</name>
</gene>
<feature type="compositionally biased region" description="Basic residues" evidence="2">
    <location>
        <begin position="1"/>
        <end position="12"/>
    </location>
</feature>
<comment type="similarity">
    <text evidence="1">Belongs to the RRP15 family.</text>
</comment>
<reference evidence="3" key="1">
    <citation type="submission" date="2022-07" db="EMBL/GenBank/DDBJ databases">
        <title>Phylogenomic reconstructions and comparative analyses of Kickxellomycotina fungi.</title>
        <authorList>
            <person name="Reynolds N.K."/>
            <person name="Stajich J.E."/>
            <person name="Barry K."/>
            <person name="Grigoriev I.V."/>
            <person name="Crous P."/>
            <person name="Smith M.E."/>
        </authorList>
    </citation>
    <scope>NUCLEOTIDE SEQUENCE</scope>
    <source>
        <strain evidence="3">NRRL 3115</strain>
    </source>
</reference>
<dbReference type="PANTHER" id="PTHR13245">
    <property type="entry name" value="RRP15-LIKE PROTEIN"/>
    <property type="match status" value="1"/>
</dbReference>
<evidence type="ECO:0000313" key="3">
    <source>
        <dbReference type="EMBL" id="KAJ2681054.1"/>
    </source>
</evidence>
<dbReference type="EMBL" id="JANBTW010000001">
    <property type="protein sequence ID" value="KAJ2681054.1"/>
    <property type="molecule type" value="Genomic_DNA"/>
</dbReference>
<proteinExistence type="inferred from homology"/>
<dbReference type="GO" id="GO:0030687">
    <property type="term" value="C:preribosome, large subunit precursor"/>
    <property type="evidence" value="ECO:0007669"/>
    <property type="project" value="TreeGrafter"/>
</dbReference>
<evidence type="ECO:0000256" key="2">
    <source>
        <dbReference type="SAM" id="MobiDB-lite"/>
    </source>
</evidence>
<dbReference type="GO" id="GO:0000470">
    <property type="term" value="P:maturation of LSU-rRNA"/>
    <property type="evidence" value="ECO:0007669"/>
    <property type="project" value="TreeGrafter"/>
</dbReference>
<accession>A0A9W8KZP9</accession>
<dbReference type="PANTHER" id="PTHR13245:SF14">
    <property type="entry name" value="RRP15-LIKE PROTEIN"/>
    <property type="match status" value="1"/>
</dbReference>
<dbReference type="AlphaFoldDB" id="A0A9W8KZP9"/>
<dbReference type="Proteomes" id="UP001151518">
    <property type="component" value="Unassembled WGS sequence"/>
</dbReference>
<comment type="caution">
    <text evidence="3">The sequence shown here is derived from an EMBL/GenBank/DDBJ whole genome shotgun (WGS) entry which is preliminary data.</text>
</comment>
<dbReference type="Pfam" id="PF07890">
    <property type="entry name" value="Rrp15p"/>
    <property type="match status" value="1"/>
</dbReference>